<dbReference type="Pfam" id="PF04116">
    <property type="entry name" value="FA_hydroxylase"/>
    <property type="match status" value="1"/>
</dbReference>
<dbReference type="GO" id="GO:0016119">
    <property type="term" value="P:carotene metabolic process"/>
    <property type="evidence" value="ECO:0007669"/>
    <property type="project" value="TreeGrafter"/>
</dbReference>
<keyword evidence="4" id="KW-0812">Transmembrane</keyword>
<keyword evidence="4" id="KW-0472">Membrane</keyword>
<organism evidence="6 7">
    <name type="scientific">Pontixanthobacter gangjinensis</name>
    <dbReference type="NCBI Taxonomy" id="1028742"/>
    <lineage>
        <taxon>Bacteria</taxon>
        <taxon>Pseudomonadati</taxon>
        <taxon>Pseudomonadota</taxon>
        <taxon>Alphaproteobacteria</taxon>
        <taxon>Sphingomonadales</taxon>
        <taxon>Erythrobacteraceae</taxon>
        <taxon>Pontixanthobacter</taxon>
    </lineage>
</organism>
<dbReference type="GO" id="GO:0010291">
    <property type="term" value="F:beta-carotene 3-hydroxylase activity"/>
    <property type="evidence" value="ECO:0007669"/>
    <property type="project" value="TreeGrafter"/>
</dbReference>
<evidence type="ECO:0000259" key="5">
    <source>
        <dbReference type="Pfam" id="PF04116"/>
    </source>
</evidence>
<dbReference type="RefSeq" id="WP_160598797.1">
    <property type="nucleotide sequence ID" value="NZ_WTYS01000001.1"/>
</dbReference>
<dbReference type="InterPro" id="IPR006694">
    <property type="entry name" value="Fatty_acid_hydroxylase"/>
</dbReference>
<evidence type="ECO:0000256" key="3">
    <source>
        <dbReference type="ARBA" id="ARBA00023002"/>
    </source>
</evidence>
<dbReference type="PANTHER" id="PTHR31899:SF9">
    <property type="entry name" value="BETA-CAROTENE 3-HYDROXYLASE 1, CHLOROPLASTIC"/>
    <property type="match status" value="1"/>
</dbReference>
<feature type="domain" description="Fatty acid hydroxylase" evidence="5">
    <location>
        <begin position="11"/>
        <end position="137"/>
    </location>
</feature>
<keyword evidence="2" id="KW-0125">Carotenoid biosynthesis</keyword>
<gene>
    <name evidence="6" type="ORF">GRI36_12785</name>
</gene>
<dbReference type="PANTHER" id="PTHR31899">
    <property type="entry name" value="BETA-CAROTENE 3-HYDROXYLASE 1, CHLOROPLASTIC"/>
    <property type="match status" value="1"/>
</dbReference>
<dbReference type="AlphaFoldDB" id="A0A6I4STB3"/>
<reference evidence="6 7" key="1">
    <citation type="submission" date="2019-12" db="EMBL/GenBank/DDBJ databases">
        <title>Genomic-based taxomic classification of the family Erythrobacteraceae.</title>
        <authorList>
            <person name="Xu L."/>
        </authorList>
    </citation>
    <scope>NUCLEOTIDE SEQUENCE [LARGE SCALE GENOMIC DNA]</scope>
    <source>
        <strain evidence="6 7">JCM 17802</strain>
    </source>
</reference>
<evidence type="ECO:0000313" key="6">
    <source>
        <dbReference type="EMBL" id="MXO57752.1"/>
    </source>
</evidence>
<dbReference type="GO" id="GO:0016123">
    <property type="term" value="P:xanthophyll biosynthetic process"/>
    <property type="evidence" value="ECO:0007669"/>
    <property type="project" value="TreeGrafter"/>
</dbReference>
<keyword evidence="4" id="KW-1133">Transmembrane helix</keyword>
<dbReference type="InterPro" id="IPR045019">
    <property type="entry name" value="BETA-OHASE-like"/>
</dbReference>
<feature type="transmembrane region" description="Helical" evidence="4">
    <location>
        <begin position="6"/>
        <end position="24"/>
    </location>
</feature>
<comment type="caution">
    <text evidence="6">The sequence shown here is derived from an EMBL/GenBank/DDBJ whole genome shotgun (WGS) entry which is preliminary data.</text>
</comment>
<accession>A0A6I4STB3</accession>
<evidence type="ECO:0000256" key="2">
    <source>
        <dbReference type="ARBA" id="ARBA00022746"/>
    </source>
</evidence>
<keyword evidence="7" id="KW-1185">Reference proteome</keyword>
<evidence type="ECO:0000313" key="7">
    <source>
        <dbReference type="Proteomes" id="UP000468943"/>
    </source>
</evidence>
<dbReference type="Proteomes" id="UP000468943">
    <property type="component" value="Unassembled WGS sequence"/>
</dbReference>
<dbReference type="EMBL" id="WTYS01000001">
    <property type="protein sequence ID" value="MXO57752.1"/>
    <property type="molecule type" value="Genomic_DNA"/>
</dbReference>
<proteinExistence type="inferred from homology"/>
<comment type="similarity">
    <text evidence="1">Belongs to the sterol desaturase family.</text>
</comment>
<feature type="transmembrane region" description="Helical" evidence="4">
    <location>
        <begin position="53"/>
        <end position="72"/>
    </location>
</feature>
<keyword evidence="3" id="KW-0560">Oxidoreductase</keyword>
<evidence type="ECO:0000256" key="1">
    <source>
        <dbReference type="ARBA" id="ARBA00009324"/>
    </source>
</evidence>
<dbReference type="GO" id="GO:0005506">
    <property type="term" value="F:iron ion binding"/>
    <property type="evidence" value="ECO:0007669"/>
    <property type="project" value="InterPro"/>
</dbReference>
<sequence length="166" mass="19084">MSTLAIIGIILASLIGMELFAWWAHKYIMHGWGWGWHRDHHEPHDKVLEKNDLFAVVFGTIVFFMFLIGYYYSATLWWTAFGITLYGLIYTLVHDGLVHQRYWRWVPKRGYAKRLVQAHKLHHATVGKEGGVSFGFVFARDPAKLKAELKQQREAGIAVVRDSAGA</sequence>
<evidence type="ECO:0000256" key="4">
    <source>
        <dbReference type="SAM" id="Phobius"/>
    </source>
</evidence>
<name>A0A6I4STB3_9SPHN</name>
<dbReference type="OrthoDB" id="5243888at2"/>
<feature type="transmembrane region" description="Helical" evidence="4">
    <location>
        <begin position="78"/>
        <end position="98"/>
    </location>
</feature>
<protein>
    <submittedName>
        <fullName evidence="6">Beta-carotene hydroxylase</fullName>
    </submittedName>
</protein>